<feature type="compositionally biased region" description="Basic residues" evidence="1">
    <location>
        <begin position="29"/>
        <end position="42"/>
    </location>
</feature>
<feature type="compositionally biased region" description="Basic and acidic residues" evidence="1">
    <location>
        <begin position="399"/>
        <end position="411"/>
    </location>
</feature>
<evidence type="ECO:0000313" key="3">
    <source>
        <dbReference type="Proteomes" id="UP001305779"/>
    </source>
</evidence>
<reference evidence="2 3" key="1">
    <citation type="journal article" date="2023" name="G3 (Bethesda)">
        <title>A chromosome-level genome assembly of Zasmidium syzygii isolated from banana leaves.</title>
        <authorList>
            <person name="van Westerhoven A.C."/>
            <person name="Mehrabi R."/>
            <person name="Talebi R."/>
            <person name="Steentjes M.B.F."/>
            <person name="Corcolon B."/>
            <person name="Chong P.A."/>
            <person name="Kema G.H.J."/>
            <person name="Seidl M.F."/>
        </authorList>
    </citation>
    <scope>NUCLEOTIDE SEQUENCE [LARGE SCALE GENOMIC DNA]</scope>
    <source>
        <strain evidence="2 3">P124</strain>
    </source>
</reference>
<sequence length="593" mass="66252">MSSTSAHSSPPLPAQSAPFYFPGPSSRYNHTRPRPSAHHSRPKSSYTPIGPVLSTEKRAHRRAHTQKSSISSVPSPPASEYSSYSANMAAAQSAAQMPHTPAKSSRRSSSLQNSPFSDYFTDEARSIDSNISSTETKQLLVRMNKLQSQLMRDNSESGRDAINIVGRKLNEIEMELNARHSQSRLPLDIEDSGVFMDEEQYGGAKDEATPVGQRIQEEPYLENANAGMDLESEPATIEQYKAERDWFIVRMQDLLEDLGKAQLELGKRYAEVRELNEYHNAQIEERDTQIEQLRSENEGLRSDLGFEYSELLFLKLQMKSLEVDVDTLSGDDLDSSATEAQRAKLSKKNSILSEMDRWRSDWQDVEGRFKRRRSKYGVSLDRRDSMSMSDAVSNDDGEADWHLETVKEGRGRVTSLTIKRMGSSGGPPADVTAEEATPSRAQPTSSQGLDGQHNNTTQGPSEPQIATPLLSQQHNTTYQDNGTQTEFPFSHSIPTESQDDENTPQPSPSHHQQQALFPEEEADEDEEEEEDCAITTSSENSDSDNEDEILDVEEEDDVSLDNVVSINVKPRTAWQELWSSLANLSGLPDDDDD</sequence>
<feature type="compositionally biased region" description="Acidic residues" evidence="1">
    <location>
        <begin position="518"/>
        <end position="532"/>
    </location>
</feature>
<feature type="compositionally biased region" description="Low complexity" evidence="1">
    <location>
        <begin position="68"/>
        <end position="97"/>
    </location>
</feature>
<feature type="compositionally biased region" description="Polar residues" evidence="1">
    <location>
        <begin position="469"/>
        <end position="496"/>
    </location>
</feature>
<feature type="compositionally biased region" description="Polar residues" evidence="1">
    <location>
        <begin position="439"/>
        <end position="461"/>
    </location>
</feature>
<gene>
    <name evidence="2" type="ORF">PRZ48_002349</name>
</gene>
<name>A0ABR0F4G8_ZASCE</name>
<dbReference type="Proteomes" id="UP001305779">
    <property type="component" value="Unassembled WGS sequence"/>
</dbReference>
<proteinExistence type="predicted"/>
<accession>A0ABR0F4G8</accession>
<feature type="region of interest" description="Disordered" evidence="1">
    <location>
        <begin position="1"/>
        <end position="118"/>
    </location>
</feature>
<evidence type="ECO:0000256" key="1">
    <source>
        <dbReference type="SAM" id="MobiDB-lite"/>
    </source>
</evidence>
<organism evidence="2 3">
    <name type="scientific">Zasmidium cellare</name>
    <name type="common">Wine cellar mold</name>
    <name type="synonym">Racodium cellare</name>
    <dbReference type="NCBI Taxonomy" id="395010"/>
    <lineage>
        <taxon>Eukaryota</taxon>
        <taxon>Fungi</taxon>
        <taxon>Dikarya</taxon>
        <taxon>Ascomycota</taxon>
        <taxon>Pezizomycotina</taxon>
        <taxon>Dothideomycetes</taxon>
        <taxon>Dothideomycetidae</taxon>
        <taxon>Mycosphaerellales</taxon>
        <taxon>Mycosphaerellaceae</taxon>
        <taxon>Zasmidium</taxon>
    </lineage>
</organism>
<keyword evidence="3" id="KW-1185">Reference proteome</keyword>
<feature type="compositionally biased region" description="Acidic residues" evidence="1">
    <location>
        <begin position="541"/>
        <end position="558"/>
    </location>
</feature>
<protein>
    <submittedName>
        <fullName evidence="2">Uncharacterized protein</fullName>
    </submittedName>
</protein>
<evidence type="ECO:0000313" key="2">
    <source>
        <dbReference type="EMBL" id="KAK4508610.1"/>
    </source>
</evidence>
<dbReference type="EMBL" id="JAXOVC010000001">
    <property type="protein sequence ID" value="KAK4508610.1"/>
    <property type="molecule type" value="Genomic_DNA"/>
</dbReference>
<comment type="caution">
    <text evidence="2">The sequence shown here is derived from an EMBL/GenBank/DDBJ whole genome shotgun (WGS) entry which is preliminary data.</text>
</comment>
<feature type="region of interest" description="Disordered" evidence="1">
    <location>
        <begin position="376"/>
        <end position="558"/>
    </location>
</feature>